<dbReference type="EMBL" id="LT963399">
    <property type="protein sequence ID" value="SOS30432.1"/>
    <property type="molecule type" value="Genomic_DNA"/>
</dbReference>
<evidence type="ECO:0000313" key="1">
    <source>
        <dbReference type="EMBL" id="SOS30432.1"/>
    </source>
</evidence>
<name>A0A2K4W3J7_9PSED</name>
<gene>
    <name evidence="1" type="ORF">PL963_P400060</name>
</gene>
<proteinExistence type="predicted"/>
<organism evidence="1 2">
    <name type="scientific">Pseudomonas cerasi</name>
    <dbReference type="NCBI Taxonomy" id="1583341"/>
    <lineage>
        <taxon>Bacteria</taxon>
        <taxon>Pseudomonadati</taxon>
        <taxon>Pseudomonadota</taxon>
        <taxon>Gammaproteobacteria</taxon>
        <taxon>Pseudomonadales</taxon>
        <taxon>Pseudomonadaceae</taxon>
        <taxon>Pseudomonas</taxon>
    </lineage>
</organism>
<keyword evidence="2" id="KW-1185">Reference proteome</keyword>
<accession>A0A2K4W3J7</accession>
<sequence length="88" mass="9489">MITDQPLTETTVPSSSRSGMVSQINTVSLMTGKSALTNGCVVVGSFSLTFSASARDQTVGGYLMLSTRGLFWSWLTAELLLYIIDTFK</sequence>
<dbReference type="Proteomes" id="UP000239025">
    <property type="component" value="Plasmid PP4"/>
</dbReference>
<protein>
    <submittedName>
        <fullName evidence="1">Uncharacterized protein</fullName>
    </submittedName>
</protein>
<dbReference type="AlphaFoldDB" id="A0A2K4W3J7"/>
<geneLocation type="plasmid" evidence="1 2">
    <name>PP4</name>
</geneLocation>
<reference evidence="2" key="1">
    <citation type="submission" date="2017-11" db="EMBL/GenBank/DDBJ databases">
        <authorList>
            <person name="Blom J."/>
        </authorList>
    </citation>
    <scope>NUCLEOTIDE SEQUENCE [LARGE SCALE GENOMIC DNA]</scope>
    <source>
        <plasmid evidence="2">PP4</plasmid>
    </source>
</reference>
<keyword evidence="1" id="KW-0614">Plasmid</keyword>
<evidence type="ECO:0000313" key="2">
    <source>
        <dbReference type="Proteomes" id="UP000239025"/>
    </source>
</evidence>